<comment type="catalytic activity">
    <reaction evidence="1">
        <text>4-nitrophenyl phosphate + H2O = 4-nitrophenol + phosphate + H(+)</text>
        <dbReference type="Rhea" id="RHEA:21664"/>
        <dbReference type="ChEBI" id="CHEBI:15377"/>
        <dbReference type="ChEBI" id="CHEBI:15378"/>
        <dbReference type="ChEBI" id="CHEBI:43474"/>
        <dbReference type="ChEBI" id="CHEBI:57917"/>
        <dbReference type="ChEBI" id="CHEBI:61146"/>
        <dbReference type="EC" id="3.1.3.41"/>
    </reaction>
</comment>
<keyword evidence="4" id="KW-0460">Magnesium</keyword>
<dbReference type="VEuPathDB" id="FungiDB:C2_09490W_A"/>
<dbReference type="SUPFAM" id="SSF56784">
    <property type="entry name" value="HAD-like"/>
    <property type="match status" value="1"/>
</dbReference>
<accession>A0A1D8PIG2</accession>
<organism evidence="6 7">
    <name type="scientific">Candida albicans (strain SC5314 / ATCC MYA-2876)</name>
    <name type="common">Yeast</name>
    <dbReference type="NCBI Taxonomy" id="237561"/>
    <lineage>
        <taxon>Eukaryota</taxon>
        <taxon>Fungi</taxon>
        <taxon>Dikarya</taxon>
        <taxon>Ascomycota</taxon>
        <taxon>Saccharomycotina</taxon>
        <taxon>Pichiomycetes</taxon>
        <taxon>Debaryomycetaceae</taxon>
        <taxon>Candida/Lodderomyces clade</taxon>
        <taxon>Candida</taxon>
    </lineage>
</organism>
<feature type="active site" description="Nucleophile" evidence="2">
    <location>
        <position position="29"/>
    </location>
</feature>
<dbReference type="Pfam" id="PF13344">
    <property type="entry name" value="Hydrolase_6"/>
    <property type="match status" value="1"/>
</dbReference>
<dbReference type="PANTHER" id="PTHR19288:SF46">
    <property type="entry name" value="HALOACID DEHALOGENASE-LIKE HYDROLASE DOMAIN-CONTAINING PROTEIN 2"/>
    <property type="match status" value="1"/>
</dbReference>
<protein>
    <recommendedName>
        <fullName evidence="1">4-nitrophenylphosphatase</fullName>
        <shortName evidence="1">PNPPase</shortName>
        <ecNumber evidence="1">3.1.3.41</ecNumber>
    </recommendedName>
</protein>
<dbReference type="Pfam" id="PF13242">
    <property type="entry name" value="Hydrolase_like"/>
    <property type="match status" value="1"/>
</dbReference>
<proteinExistence type="predicted"/>
<dbReference type="OrthoDB" id="413953at2759"/>
<evidence type="ECO:0000256" key="2">
    <source>
        <dbReference type="PIRSR" id="PIRSR000915-1"/>
    </source>
</evidence>
<feature type="binding site" evidence="3">
    <location>
        <position position="227"/>
    </location>
    <ligand>
        <name>substrate</name>
    </ligand>
</feature>
<evidence type="ECO:0000256" key="4">
    <source>
        <dbReference type="PIRSR" id="PIRSR000915-3"/>
    </source>
</evidence>
<dbReference type="GO" id="GO:0005737">
    <property type="term" value="C:cytoplasm"/>
    <property type="evidence" value="ECO:0000318"/>
    <property type="project" value="GO_Central"/>
</dbReference>
<reference evidence="6 7" key="1">
    <citation type="journal article" date="2004" name="Proc. Natl. Acad. Sci. U.S.A.">
        <title>The diploid genome sequence of Candida albicans.</title>
        <authorList>
            <person name="Jones T."/>
            <person name="Federspiel N.A."/>
            <person name="Chibana H."/>
            <person name="Dungan J."/>
            <person name="Kalman S."/>
            <person name="Magee B.B."/>
            <person name="Newport G."/>
            <person name="Thorstenson Y.R."/>
            <person name="Agabian N."/>
            <person name="Magee P.T."/>
            <person name="Davis R.W."/>
            <person name="Scherer S."/>
        </authorList>
    </citation>
    <scope>NUCLEOTIDE SEQUENCE [LARGE SCALE GENOMIC DNA]</scope>
    <source>
        <strain evidence="7">SC5314 / ATCC MYA-2876</strain>
    </source>
</reference>
<sequence>MTTLFPTYIDDKALAQDLILSQFDNFLIDCDGVIWLSEQLLPKINQFLQFLTKNNKKFTFVTNNSSKSRQSYVTKFKNLGIDGVTIDQIYTTGYSAVLQLKKMGILPGEKIWVLGDEGIEDELLSEGYIPLGGSNELLNQSWSDKNPLLIIDPEVRAVIAGSTLNFNYMRIATTLQYLMHNDKTLPFIGTNGDRNYPGSNGLTLPAGGSMVEYMAYSSQRDYVNVGKPDTTLAETILANTGYDKSKTIMIGDTLYSDIKFGNEAQLGGDNGSGTLLVLSGVTDKEELTNTVNIARETKQGQSLVPRYYIGSLTKLIELLEE</sequence>
<keyword evidence="4" id="KW-0479">Metal-binding</keyword>
<evidence type="ECO:0000313" key="6">
    <source>
        <dbReference type="EMBL" id="AOW27929.1"/>
    </source>
</evidence>
<dbReference type="PANTHER" id="PTHR19288">
    <property type="entry name" value="4-NITROPHENYLPHOSPHATASE-RELATED"/>
    <property type="match status" value="1"/>
</dbReference>
<evidence type="ECO:0000313" key="5">
    <source>
        <dbReference type="CGD" id="CAL0000188358"/>
    </source>
</evidence>
<comment type="cofactor">
    <cofactor evidence="4">
        <name>Mg(2+)</name>
        <dbReference type="ChEBI" id="CHEBI:18420"/>
    </cofactor>
    <text evidence="4">Divalent metal ions. Mg(2+) is the most effective.</text>
</comment>
<evidence type="ECO:0000313" key="7">
    <source>
        <dbReference type="Proteomes" id="UP000000559"/>
    </source>
</evidence>
<dbReference type="AlphaFoldDB" id="A0A1D8PIG2"/>
<name>A0A1D8PIG2_CANAL</name>
<keyword evidence="7" id="KW-1185">Reference proteome</keyword>
<dbReference type="RefSeq" id="XP_714576.2">
    <property type="nucleotide sequence ID" value="XM_709483.2"/>
</dbReference>
<dbReference type="InterPro" id="IPR036412">
    <property type="entry name" value="HAD-like_sf"/>
</dbReference>
<feature type="active site" description="Proton donor" evidence="2">
    <location>
        <position position="31"/>
    </location>
</feature>
<dbReference type="GO" id="GO:0046872">
    <property type="term" value="F:metal ion binding"/>
    <property type="evidence" value="ECO:0007669"/>
    <property type="project" value="UniProtKB-KW"/>
</dbReference>
<dbReference type="InParanoid" id="A0A1D8PIG2"/>
<dbReference type="NCBIfam" id="TIGR01460">
    <property type="entry name" value="HAD-SF-IIA"/>
    <property type="match status" value="1"/>
</dbReference>
<dbReference type="InterPro" id="IPR023214">
    <property type="entry name" value="HAD_sf"/>
</dbReference>
<dbReference type="GO" id="GO:0004035">
    <property type="term" value="F:alkaline phosphatase activity"/>
    <property type="evidence" value="ECO:0000318"/>
    <property type="project" value="GO_Central"/>
</dbReference>
<gene>
    <name evidence="5 6" type="primary">PHO13</name>
    <name evidence="6" type="ordered locus">CAALFM_C209490WA</name>
    <name evidence="5" type="ordered locus">orf19.8983</name>
</gene>
<evidence type="ECO:0000256" key="3">
    <source>
        <dbReference type="PIRSR" id="PIRSR000915-2"/>
    </source>
</evidence>
<dbReference type="GO" id="GO:0008967">
    <property type="term" value="F:phosphoglycolate phosphatase activity"/>
    <property type="evidence" value="ECO:0000318"/>
    <property type="project" value="GO_Central"/>
</dbReference>
<dbReference type="Proteomes" id="UP000000559">
    <property type="component" value="Chromosome 2"/>
</dbReference>
<dbReference type="GeneID" id="3643818"/>
<reference evidence="6 7" key="3">
    <citation type="journal article" date="2013" name="Genome Biol.">
        <title>Assembly of a phased diploid Candida albicans genome facilitates allele-specific measurements and provides a simple model for repeat and indel structure.</title>
        <authorList>
            <person name="Muzzey D."/>
            <person name="Schwartz K."/>
            <person name="Weissman J.S."/>
            <person name="Sherlock G."/>
        </authorList>
    </citation>
    <scope>NUCLEOTIDE SEQUENCE [LARGE SCALE GENOMIC DNA]</scope>
    <source>
        <strain evidence="7">SC5314 / ATCC MYA-2876</strain>
    </source>
</reference>
<dbReference type="STRING" id="237561.A0A1D8PIG2"/>
<dbReference type="Gene3D" id="3.40.50.1000">
    <property type="entry name" value="HAD superfamily/HAD-like"/>
    <property type="match status" value="2"/>
</dbReference>
<feature type="binding site" evidence="4">
    <location>
        <position position="29"/>
    </location>
    <ligand>
        <name>Mg(2+)</name>
        <dbReference type="ChEBI" id="CHEBI:18420"/>
    </ligand>
</feature>
<dbReference type="EMBL" id="CP017624">
    <property type="protein sequence ID" value="AOW27929.1"/>
    <property type="molecule type" value="Genomic_DNA"/>
</dbReference>
<evidence type="ECO:0000256" key="1">
    <source>
        <dbReference type="PIRNR" id="PIRNR000915"/>
    </source>
</evidence>
<feature type="binding site" evidence="4">
    <location>
        <position position="252"/>
    </location>
    <ligand>
        <name>Mg(2+)</name>
        <dbReference type="ChEBI" id="CHEBI:18420"/>
    </ligand>
</feature>
<keyword evidence="1" id="KW-0378">Hydrolase</keyword>
<dbReference type="KEGG" id="cal:CAALFM_C209490WA"/>
<dbReference type="PIRSF" id="PIRSF000915">
    <property type="entry name" value="PGP-type_phosphatase"/>
    <property type="match status" value="1"/>
</dbReference>
<dbReference type="SMR" id="A0A1D8PIG2"/>
<dbReference type="EC" id="3.1.3.41" evidence="1"/>
<dbReference type="InterPro" id="IPR006357">
    <property type="entry name" value="HAD-SF_hydro_IIA"/>
</dbReference>
<feature type="binding site" evidence="4">
    <location>
        <position position="31"/>
    </location>
    <ligand>
        <name>Mg(2+)</name>
        <dbReference type="ChEBI" id="CHEBI:18420"/>
    </ligand>
</feature>
<dbReference type="eggNOG" id="KOG2882">
    <property type="taxonomic scope" value="Eukaryota"/>
</dbReference>
<dbReference type="CGD" id="CAL0000188358">
    <property type="gene designation" value="PHO13"/>
</dbReference>
<reference evidence="6 7" key="2">
    <citation type="journal article" date="2007" name="Genome Biol.">
        <title>Assembly of the Candida albicans genome into sixteen supercontigs aligned on the eight chromosomes.</title>
        <authorList>
            <person name="van het Hoog M."/>
            <person name="Rast T.J."/>
            <person name="Martchenko M."/>
            <person name="Grindle S."/>
            <person name="Dignard D."/>
            <person name="Hogues H."/>
            <person name="Cuomo C."/>
            <person name="Berriman M."/>
            <person name="Scherer S."/>
            <person name="Magee B.B."/>
            <person name="Whiteway M."/>
            <person name="Chibana H."/>
            <person name="Nantel A."/>
            <person name="Magee P.T."/>
        </authorList>
    </citation>
    <scope>GENOME REANNOTATION</scope>
    <source>
        <strain evidence="7">SC5314 / ATCC MYA-2876</strain>
    </source>
</reference>